<dbReference type="GO" id="GO:0016787">
    <property type="term" value="F:hydrolase activity"/>
    <property type="evidence" value="ECO:0007669"/>
    <property type="project" value="InterPro"/>
</dbReference>
<feature type="domain" description="Calcineurin-like phosphoesterase" evidence="1">
    <location>
        <begin position="26"/>
        <end position="188"/>
    </location>
</feature>
<dbReference type="EMBL" id="FWDM01000005">
    <property type="protein sequence ID" value="SLM10258.1"/>
    <property type="molecule type" value="Genomic_DNA"/>
</dbReference>
<dbReference type="InterPro" id="IPR004843">
    <property type="entry name" value="Calcineurin-like_PHP"/>
</dbReference>
<organism evidence="2">
    <name type="scientific">uncultured spirochete</name>
    <dbReference type="NCBI Taxonomy" id="156406"/>
    <lineage>
        <taxon>Bacteria</taxon>
        <taxon>Pseudomonadati</taxon>
        <taxon>Spirochaetota</taxon>
        <taxon>Spirochaetia</taxon>
        <taxon>Spirochaetales</taxon>
        <taxon>environmental samples</taxon>
    </lineage>
</organism>
<sequence>MKKKLRILCVADEVDLLVYSSQINERFADIDLVLSAGDLPDEYLEFIASMLNRPLVSVAGNHDRSDSPRDRESLRYISDQQRPGLGRIRFSIKKESGISILGLPGSIRYNNGQNQYSDAWMTCKIICMLPRLLIRRLLFGRSVDIILAHSPPRGIHDGGDPAHTGFSAYRWLIRVAKPYYFIHGHVHLYDLQSLRELNVGDTAVVNVYGHSVITLLKEDRDAG</sequence>
<dbReference type="Gene3D" id="3.60.21.10">
    <property type="match status" value="1"/>
</dbReference>
<accession>A0A3P3XH01</accession>
<evidence type="ECO:0000259" key="1">
    <source>
        <dbReference type="Pfam" id="PF00149"/>
    </source>
</evidence>
<reference evidence="2" key="1">
    <citation type="submission" date="2017-02" db="EMBL/GenBank/DDBJ databases">
        <authorList>
            <person name="Regsiter A."/>
            <person name="William W."/>
        </authorList>
    </citation>
    <scope>NUCLEOTIDE SEQUENCE</scope>
    <source>
        <strain evidence="2">Bib</strain>
    </source>
</reference>
<name>A0A3P3XH01_9SPIR</name>
<proteinExistence type="predicted"/>
<dbReference type="InterPro" id="IPR029052">
    <property type="entry name" value="Metallo-depent_PP-like"/>
</dbReference>
<dbReference type="AlphaFoldDB" id="A0A3P3XH01"/>
<gene>
    <name evidence="2" type="ORF">SPIROBIBN47_130029</name>
</gene>
<dbReference type="Pfam" id="PF00149">
    <property type="entry name" value="Metallophos"/>
    <property type="match status" value="1"/>
</dbReference>
<dbReference type="SUPFAM" id="SSF56300">
    <property type="entry name" value="Metallo-dependent phosphatases"/>
    <property type="match status" value="1"/>
</dbReference>
<evidence type="ECO:0000313" key="2">
    <source>
        <dbReference type="EMBL" id="SLM10258.1"/>
    </source>
</evidence>
<protein>
    <submittedName>
        <fullName evidence="2">Metallophosphoesterase</fullName>
    </submittedName>
</protein>